<protein>
    <recommendedName>
        <fullName evidence="4">MD-2-related lipid-recognition domain-containing protein</fullName>
    </recommendedName>
</protein>
<dbReference type="Proteomes" id="UP000095300">
    <property type="component" value="Unassembled WGS sequence"/>
</dbReference>
<organism evidence="2 3">
    <name type="scientific">Stomoxys calcitrans</name>
    <name type="common">Stable fly</name>
    <name type="synonym">Conops calcitrans</name>
    <dbReference type="NCBI Taxonomy" id="35570"/>
    <lineage>
        <taxon>Eukaryota</taxon>
        <taxon>Metazoa</taxon>
        <taxon>Ecdysozoa</taxon>
        <taxon>Arthropoda</taxon>
        <taxon>Hexapoda</taxon>
        <taxon>Insecta</taxon>
        <taxon>Pterygota</taxon>
        <taxon>Neoptera</taxon>
        <taxon>Endopterygota</taxon>
        <taxon>Diptera</taxon>
        <taxon>Brachycera</taxon>
        <taxon>Muscomorpha</taxon>
        <taxon>Muscoidea</taxon>
        <taxon>Muscidae</taxon>
        <taxon>Stomoxys</taxon>
    </lineage>
</organism>
<sequence length="169" mass="18453">MLSKVVFSLVIFAVALEVALACNGFKVNLLKAENCAGADAIITIDSDFAVKLNKKCEIIPSGCIINKPFKTAVSKFKVTKDGMVMKEGKMDLCTMANDAPAEAKDYLKMFGAPQSCPVEDSKVCAHEHKVDISKYKAMLNMARGHMIIDSDITHDTGKSCFHIEMEITN</sequence>
<dbReference type="AlphaFoldDB" id="A0A1I8NTN4"/>
<dbReference type="VEuPathDB" id="VectorBase:SCAU001924"/>
<feature type="chain" id="PRO_5009325467" description="MD-2-related lipid-recognition domain-containing protein" evidence="1">
    <location>
        <begin position="22"/>
        <end position="169"/>
    </location>
</feature>
<evidence type="ECO:0000313" key="3">
    <source>
        <dbReference type="Proteomes" id="UP000095300"/>
    </source>
</evidence>
<evidence type="ECO:0000313" key="2">
    <source>
        <dbReference type="EnsemblMetazoa" id="SCAU001924-PA"/>
    </source>
</evidence>
<dbReference type="OrthoDB" id="8184313at2759"/>
<name>A0A1I8NTN4_STOCA</name>
<evidence type="ECO:0008006" key="4">
    <source>
        <dbReference type="Google" id="ProtNLM"/>
    </source>
</evidence>
<keyword evidence="1" id="KW-0732">Signal</keyword>
<dbReference type="KEGG" id="scac:106082725"/>
<feature type="signal peptide" evidence="1">
    <location>
        <begin position="1"/>
        <end position="21"/>
    </location>
</feature>
<proteinExistence type="predicted"/>
<keyword evidence="3" id="KW-1185">Reference proteome</keyword>
<reference evidence="2" key="1">
    <citation type="submission" date="2020-05" db="UniProtKB">
        <authorList>
            <consortium name="EnsemblMetazoa"/>
        </authorList>
    </citation>
    <scope>IDENTIFICATION</scope>
    <source>
        <strain evidence="2">USDA</strain>
    </source>
</reference>
<accession>A0A1I8NTN4</accession>
<evidence type="ECO:0000256" key="1">
    <source>
        <dbReference type="SAM" id="SignalP"/>
    </source>
</evidence>
<gene>
    <name evidence="2" type="primary">106082725</name>
</gene>
<dbReference type="EnsemblMetazoa" id="SCAU001924-RA">
    <property type="protein sequence ID" value="SCAU001924-PA"/>
    <property type="gene ID" value="SCAU001924"/>
</dbReference>